<dbReference type="PROSITE" id="PS50293">
    <property type="entry name" value="TPR_REGION"/>
    <property type="match status" value="1"/>
</dbReference>
<dbReference type="Gene3D" id="1.25.40.10">
    <property type="entry name" value="Tetratricopeptide repeat domain"/>
    <property type="match status" value="1"/>
</dbReference>
<dbReference type="Gene3D" id="3.40.50.410">
    <property type="entry name" value="von Willebrand factor, type A domain"/>
    <property type="match status" value="1"/>
</dbReference>
<keyword evidence="1" id="KW-0802">TPR repeat</keyword>
<dbReference type="InterPro" id="IPR036465">
    <property type="entry name" value="vWFA_dom_sf"/>
</dbReference>
<dbReference type="SMART" id="SM00327">
    <property type="entry name" value="VWA"/>
    <property type="match status" value="1"/>
</dbReference>
<feature type="domain" description="VWFA" evidence="4">
    <location>
        <begin position="69"/>
        <end position="255"/>
    </location>
</feature>
<dbReference type="SUPFAM" id="SSF48452">
    <property type="entry name" value="TPR-like"/>
    <property type="match status" value="1"/>
</dbReference>
<dbReference type="EMBL" id="PDPS01000021">
    <property type="protein sequence ID" value="PID58811.1"/>
    <property type="molecule type" value="Genomic_DNA"/>
</dbReference>
<organism evidence="5 6">
    <name type="scientific">candidate division KSB3 bacterium</name>
    <dbReference type="NCBI Taxonomy" id="2044937"/>
    <lineage>
        <taxon>Bacteria</taxon>
        <taxon>candidate division KSB3</taxon>
    </lineage>
</organism>
<dbReference type="InterPro" id="IPR002035">
    <property type="entry name" value="VWF_A"/>
</dbReference>
<evidence type="ECO:0000259" key="4">
    <source>
        <dbReference type="SMART" id="SM00327"/>
    </source>
</evidence>
<feature type="signal peptide" evidence="3">
    <location>
        <begin position="1"/>
        <end position="21"/>
    </location>
</feature>
<evidence type="ECO:0000313" key="6">
    <source>
        <dbReference type="Proteomes" id="UP000229740"/>
    </source>
</evidence>
<dbReference type="Pfam" id="PF13414">
    <property type="entry name" value="TPR_11"/>
    <property type="match status" value="1"/>
</dbReference>
<dbReference type="InterPro" id="IPR011990">
    <property type="entry name" value="TPR-like_helical_dom_sf"/>
</dbReference>
<feature type="repeat" description="TPR" evidence="1">
    <location>
        <begin position="382"/>
        <end position="415"/>
    </location>
</feature>
<dbReference type="AlphaFoldDB" id="A0A2G6EAL7"/>
<dbReference type="PROSITE" id="PS50005">
    <property type="entry name" value="TPR"/>
    <property type="match status" value="1"/>
</dbReference>
<keyword evidence="2" id="KW-0175">Coiled coil</keyword>
<feature type="coiled-coil region" evidence="2">
    <location>
        <begin position="466"/>
        <end position="504"/>
    </location>
</feature>
<evidence type="ECO:0000256" key="3">
    <source>
        <dbReference type="SAM" id="SignalP"/>
    </source>
</evidence>
<proteinExistence type="predicted"/>
<comment type="caution">
    <text evidence="5">The sequence shown here is derived from an EMBL/GenBank/DDBJ whole genome shotgun (WGS) entry which is preliminary data.</text>
</comment>
<accession>A0A2G6EAL7</accession>
<protein>
    <recommendedName>
        <fullName evidence="4">VWFA domain-containing protein</fullName>
    </recommendedName>
</protein>
<evidence type="ECO:0000313" key="5">
    <source>
        <dbReference type="EMBL" id="PID58811.1"/>
    </source>
</evidence>
<dbReference type="SMART" id="SM00028">
    <property type="entry name" value="TPR"/>
    <property type="match status" value="2"/>
</dbReference>
<feature type="chain" id="PRO_5014655340" description="VWFA domain-containing protein" evidence="3">
    <location>
        <begin position="22"/>
        <end position="596"/>
    </location>
</feature>
<gene>
    <name evidence="5" type="ORF">CSB45_02085</name>
</gene>
<evidence type="ECO:0000256" key="1">
    <source>
        <dbReference type="PROSITE-ProRule" id="PRU00339"/>
    </source>
</evidence>
<dbReference type="SUPFAM" id="SSF53300">
    <property type="entry name" value="vWA-like"/>
    <property type="match status" value="1"/>
</dbReference>
<evidence type="ECO:0000256" key="2">
    <source>
        <dbReference type="SAM" id="Coils"/>
    </source>
</evidence>
<reference evidence="5 6" key="1">
    <citation type="submission" date="2017-10" db="EMBL/GenBank/DDBJ databases">
        <title>Novel microbial diversity and functional potential in the marine mammal oral microbiome.</title>
        <authorList>
            <person name="Dudek N.K."/>
            <person name="Sun C.L."/>
            <person name="Burstein D."/>
            <person name="Kantor R.S."/>
            <person name="Aliaga Goltsman D.S."/>
            <person name="Bik E.M."/>
            <person name="Thomas B.C."/>
            <person name="Banfield J.F."/>
            <person name="Relman D.A."/>
        </authorList>
    </citation>
    <scope>NUCLEOTIDE SEQUENCE [LARGE SCALE GENOMIC DNA]</scope>
    <source>
        <strain evidence="5">DOLZORAL124_49_17</strain>
    </source>
</reference>
<dbReference type="Proteomes" id="UP000229740">
    <property type="component" value="Unassembled WGS sequence"/>
</dbReference>
<dbReference type="InterPro" id="IPR019734">
    <property type="entry name" value="TPR_rpt"/>
</dbReference>
<keyword evidence="3" id="KW-0732">Signal</keyword>
<sequence>MRRVYTLLIICCILAISGRFSHEAFGIDAYFDSEISTNLTYTPNTGTLIVEMLEEELPPILPNVFYKRTIYVEVIFDASKTMQEPDINGIPKISVAKSLVAALVRYFPNRDTQFALRVSGGALQNNCFDSELVVPFSPKNGQELLQALKNVHPTGLSPITYSLRQILSDFQGTIGSKIVFLITDGQDTCDTEPADTCTRTMDTLQEAEFDGVVNILGVNTLQRDVQALLSCLSARGYGRYLDSNRNSGQQLGQLIRESSQINYSILRVLDAETLAEGKILGLYNRRIGDATEVADTATMNNSATTIKPGIIRKEKTGFEIQEIRVRDLPRNSSAYSSHELPPGVYKIEFLTTPPLASYFTIDQAQELRIGVIRSGEGFDLYARAHLSLGNRYYDADQFEEALQEYQKVLDFDPRNVDAHLNMGIIYQDILHDTEQAISHYKRYLELQGPRSTEVSTWFREAQGLPSEEKELQMRLQEREEQLAREEAARLAQEEELKRQKEMKKAMAAYNEILTANSRIRELSKDAVVQGAASLEVIVSTATTDSAAERIALDVGRRMKNLLNQTPDVYVYRERDRNITVKKAVFDAGRGEYVLTE</sequence>
<name>A0A2G6EAL7_9BACT</name>